<feature type="domain" description="Serine dehydratase beta chain" evidence="13">
    <location>
        <begin position="7"/>
        <end position="158"/>
    </location>
</feature>
<evidence type="ECO:0000256" key="1">
    <source>
        <dbReference type="ARBA" id="ARBA00001966"/>
    </source>
</evidence>
<keyword evidence="6 11" id="KW-0479">Metal-binding</keyword>
<keyword evidence="15" id="KW-1185">Reference proteome</keyword>
<sequence>MTAICTSILDLFKIGPGPSSSHTIGPMKAGRDFLDFVRELPPSKRSTVTSVKVHLYGSLSATGDGHGTDKAVAAGLLGYAPETVPQDFMENLFESPADEQLLPLQDVRVPLRPDDIIFDEVSHSFPYNNTLIIKAHAQDGVVAERTYYSQGGGFISYEGEPEPELGDPAYPYSNMHELKDILREKDMRLHEVILANEAAVHGRSTEQTFAHVDHIMDVMIDAVERGLRTEGVLPGCIGLQRKAPELLRRSGLARHEQDRFLMLLNAYAMGVAEENAAGHKVVTAPTSGSCGVIPSVVYAMLNLLDIGRQSVREGFLAAAAVGFLVKHNASIAGAEVGCQGEIGTASSMAAAMLSYAHGYRFQVTENAAEIALEHHLGLTCDPVGGYVQIPCIERNAMGVVKAYNAYLMATLGNPSAQVIDLDKTIWVMNQTGRDMNAKYKETSLGGLAVRMPRC</sequence>
<feature type="domain" description="Serine dehydratase-like alpha subunit" evidence="12">
    <location>
        <begin position="184"/>
        <end position="448"/>
    </location>
</feature>
<evidence type="ECO:0000313" key="14">
    <source>
        <dbReference type="EMBL" id="SKA78311.1"/>
    </source>
</evidence>
<keyword evidence="4 11" id="KW-0312">Gluconeogenesis</keyword>
<evidence type="ECO:0000256" key="9">
    <source>
        <dbReference type="ARBA" id="ARBA00023239"/>
    </source>
</evidence>
<evidence type="ECO:0000256" key="7">
    <source>
        <dbReference type="ARBA" id="ARBA00023004"/>
    </source>
</evidence>
<evidence type="ECO:0000256" key="8">
    <source>
        <dbReference type="ARBA" id="ARBA00023014"/>
    </source>
</evidence>
<dbReference type="GO" id="GO:0046872">
    <property type="term" value="F:metal ion binding"/>
    <property type="evidence" value="ECO:0007669"/>
    <property type="project" value="UniProtKB-KW"/>
</dbReference>
<evidence type="ECO:0000256" key="3">
    <source>
        <dbReference type="ARBA" id="ARBA00008636"/>
    </source>
</evidence>
<dbReference type="PANTHER" id="PTHR30182">
    <property type="entry name" value="L-SERINE DEHYDRATASE"/>
    <property type="match status" value="1"/>
</dbReference>
<evidence type="ECO:0000256" key="11">
    <source>
        <dbReference type="RuleBase" id="RU366059"/>
    </source>
</evidence>
<keyword evidence="9 11" id="KW-0456">Lyase</keyword>
<keyword evidence="7 11" id="KW-0408">Iron</keyword>
<evidence type="ECO:0000256" key="5">
    <source>
        <dbReference type="ARBA" id="ARBA00022485"/>
    </source>
</evidence>
<reference evidence="14 15" key="1">
    <citation type="submission" date="2017-02" db="EMBL/GenBank/DDBJ databases">
        <authorList>
            <person name="Peterson S.W."/>
        </authorList>
    </citation>
    <scope>NUCLEOTIDE SEQUENCE [LARGE SCALE GENOMIC DNA]</scope>
    <source>
        <strain evidence="14 15">DSM 18034</strain>
    </source>
</reference>
<dbReference type="EMBL" id="FUYA01000008">
    <property type="protein sequence ID" value="SKA78311.1"/>
    <property type="molecule type" value="Genomic_DNA"/>
</dbReference>
<evidence type="ECO:0000256" key="2">
    <source>
        <dbReference type="ARBA" id="ARBA00004742"/>
    </source>
</evidence>
<comment type="similarity">
    <text evidence="3 11">Belongs to the iron-sulfur dependent L-serine dehydratase family.</text>
</comment>
<dbReference type="InterPro" id="IPR029009">
    <property type="entry name" value="ASB_dom_sf"/>
</dbReference>
<evidence type="ECO:0000256" key="4">
    <source>
        <dbReference type="ARBA" id="ARBA00022432"/>
    </source>
</evidence>
<gene>
    <name evidence="14" type="ORF">SAMN02745702_02425</name>
</gene>
<dbReference type="STRING" id="1121442.SAMN02745702_02425"/>
<dbReference type="InterPro" id="IPR005131">
    <property type="entry name" value="Ser_deHydtase_bsu"/>
</dbReference>
<dbReference type="AlphaFoldDB" id="A0A1T4WNW0"/>
<evidence type="ECO:0000256" key="10">
    <source>
        <dbReference type="ARBA" id="ARBA00049406"/>
    </source>
</evidence>
<dbReference type="InterPro" id="IPR004644">
    <property type="entry name" value="Fe-S_L-Ser_mono"/>
</dbReference>
<dbReference type="NCBIfam" id="TIGR00720">
    <property type="entry name" value="sda_mono"/>
    <property type="match status" value="1"/>
</dbReference>
<dbReference type="GO" id="GO:0006094">
    <property type="term" value="P:gluconeogenesis"/>
    <property type="evidence" value="ECO:0007669"/>
    <property type="project" value="UniProtKB-KW"/>
</dbReference>
<dbReference type="Proteomes" id="UP000189733">
    <property type="component" value="Unassembled WGS sequence"/>
</dbReference>
<accession>A0A1T4WNW0</accession>
<dbReference type="OrthoDB" id="9805537at2"/>
<dbReference type="GO" id="GO:0051539">
    <property type="term" value="F:4 iron, 4 sulfur cluster binding"/>
    <property type="evidence" value="ECO:0007669"/>
    <property type="project" value="UniProtKB-UniRule"/>
</dbReference>
<dbReference type="PANTHER" id="PTHR30182:SF1">
    <property type="entry name" value="L-SERINE DEHYDRATASE 1"/>
    <property type="match status" value="1"/>
</dbReference>
<evidence type="ECO:0000259" key="12">
    <source>
        <dbReference type="Pfam" id="PF03313"/>
    </source>
</evidence>
<comment type="cofactor">
    <cofactor evidence="1 11">
        <name>[4Fe-4S] cluster</name>
        <dbReference type="ChEBI" id="CHEBI:49883"/>
    </cofactor>
</comment>
<dbReference type="Pfam" id="PF03313">
    <property type="entry name" value="SDH_alpha"/>
    <property type="match status" value="1"/>
</dbReference>
<name>A0A1T4WNW0_9BACT</name>
<proteinExistence type="inferred from homology"/>
<dbReference type="Pfam" id="PF03315">
    <property type="entry name" value="SDH_beta"/>
    <property type="match status" value="1"/>
</dbReference>
<dbReference type="SUPFAM" id="SSF143548">
    <property type="entry name" value="Serine metabolism enzymes domain"/>
    <property type="match status" value="1"/>
</dbReference>
<dbReference type="Gene3D" id="3.30.1330.90">
    <property type="entry name" value="D-3-phosphoglycerate dehydrogenase, domain 3"/>
    <property type="match status" value="1"/>
</dbReference>
<comment type="catalytic activity">
    <reaction evidence="10 11">
        <text>L-serine = pyruvate + NH4(+)</text>
        <dbReference type="Rhea" id="RHEA:19169"/>
        <dbReference type="ChEBI" id="CHEBI:15361"/>
        <dbReference type="ChEBI" id="CHEBI:28938"/>
        <dbReference type="ChEBI" id="CHEBI:33384"/>
        <dbReference type="EC" id="4.3.1.17"/>
    </reaction>
</comment>
<evidence type="ECO:0000313" key="15">
    <source>
        <dbReference type="Proteomes" id="UP000189733"/>
    </source>
</evidence>
<comment type="pathway">
    <text evidence="2">Carbohydrate biosynthesis; gluconeogenesis.</text>
</comment>
<protein>
    <recommendedName>
        <fullName evidence="11">L-serine dehydratase</fullName>
        <ecNumber evidence="11">4.3.1.17</ecNumber>
    </recommendedName>
</protein>
<dbReference type="EC" id="4.3.1.17" evidence="11"/>
<keyword evidence="8 11" id="KW-0411">Iron-sulfur</keyword>
<dbReference type="RefSeq" id="WP_078685705.1">
    <property type="nucleotide sequence ID" value="NZ_FUYA01000008.1"/>
</dbReference>
<dbReference type="InterPro" id="IPR005130">
    <property type="entry name" value="Ser_deHydtase-like_asu"/>
</dbReference>
<evidence type="ECO:0000259" key="13">
    <source>
        <dbReference type="Pfam" id="PF03315"/>
    </source>
</evidence>
<dbReference type="GO" id="GO:0003941">
    <property type="term" value="F:L-serine ammonia-lyase activity"/>
    <property type="evidence" value="ECO:0007669"/>
    <property type="project" value="UniProtKB-UniRule"/>
</dbReference>
<keyword evidence="5 11" id="KW-0004">4Fe-4S</keyword>
<dbReference type="InterPro" id="IPR051318">
    <property type="entry name" value="Fe-S_L-Ser"/>
</dbReference>
<organism evidence="14 15">
    <name type="scientific">Desulfobaculum bizertense DSM 18034</name>
    <dbReference type="NCBI Taxonomy" id="1121442"/>
    <lineage>
        <taxon>Bacteria</taxon>
        <taxon>Pseudomonadati</taxon>
        <taxon>Thermodesulfobacteriota</taxon>
        <taxon>Desulfovibrionia</taxon>
        <taxon>Desulfovibrionales</taxon>
        <taxon>Desulfovibrionaceae</taxon>
        <taxon>Desulfobaculum</taxon>
    </lineage>
</organism>
<evidence type="ECO:0000256" key="6">
    <source>
        <dbReference type="ARBA" id="ARBA00022723"/>
    </source>
</evidence>